<dbReference type="InterPro" id="IPR008538">
    <property type="entry name" value="Uma2"/>
</dbReference>
<dbReference type="Gene3D" id="3.90.1570.10">
    <property type="entry name" value="tt1808, chain A"/>
    <property type="match status" value="1"/>
</dbReference>
<dbReference type="InterPro" id="IPR012296">
    <property type="entry name" value="Nuclease_put_TT1808"/>
</dbReference>
<dbReference type="PANTHER" id="PTHR35400">
    <property type="entry name" value="SLR1083 PROTEIN"/>
    <property type="match status" value="1"/>
</dbReference>
<dbReference type="Proteomes" id="UP000324233">
    <property type="component" value="Chromosome"/>
</dbReference>
<name>A0A5B9W242_9BACT</name>
<dbReference type="Pfam" id="PF05685">
    <property type="entry name" value="Uma2"/>
    <property type="match status" value="1"/>
</dbReference>
<evidence type="ECO:0000313" key="2">
    <source>
        <dbReference type="EMBL" id="QEH34676.1"/>
    </source>
</evidence>
<evidence type="ECO:0000259" key="1">
    <source>
        <dbReference type="Pfam" id="PF05685"/>
    </source>
</evidence>
<dbReference type="CDD" id="cd06260">
    <property type="entry name" value="DUF820-like"/>
    <property type="match status" value="1"/>
</dbReference>
<dbReference type="SUPFAM" id="SSF52980">
    <property type="entry name" value="Restriction endonuclease-like"/>
    <property type="match status" value="1"/>
</dbReference>
<sequence>MSTMTPRPSPVPIPPLKDGEVLTRDEFERRYDAMPDLKKAELIEGVVYVASSVSLIEHGSPHTDLSCWLGSYRASTTGVIAGDNSSVRLDLGNEPQPDLLMMIHPDRGGQARLVKGGFADGAPELVAEIAASSAGLERGKKRLVYERHGVREYLIWRVRDAAFDWFILRDGRFEDLAPNADGTLRNEVFPGVWMDPEALLRGDLAGVLAVLQRGIASPEHAAFLERLGRA</sequence>
<protein>
    <recommendedName>
        <fullName evidence="1">Putative restriction endonuclease domain-containing protein</fullName>
    </recommendedName>
</protein>
<feature type="domain" description="Putative restriction endonuclease" evidence="1">
    <location>
        <begin position="25"/>
        <end position="195"/>
    </location>
</feature>
<reference evidence="2 3" key="1">
    <citation type="submission" date="2019-08" db="EMBL/GenBank/DDBJ databases">
        <title>Deep-cultivation of Planctomycetes and their phenomic and genomic characterization uncovers novel biology.</title>
        <authorList>
            <person name="Wiegand S."/>
            <person name="Jogler M."/>
            <person name="Boedeker C."/>
            <person name="Pinto D."/>
            <person name="Vollmers J."/>
            <person name="Rivas-Marin E."/>
            <person name="Kohn T."/>
            <person name="Peeters S.H."/>
            <person name="Heuer A."/>
            <person name="Rast P."/>
            <person name="Oberbeckmann S."/>
            <person name="Bunk B."/>
            <person name="Jeske O."/>
            <person name="Meyerdierks A."/>
            <person name="Storesund J.E."/>
            <person name="Kallscheuer N."/>
            <person name="Luecker S."/>
            <person name="Lage O.M."/>
            <person name="Pohl T."/>
            <person name="Merkel B.J."/>
            <person name="Hornburger P."/>
            <person name="Mueller R.-W."/>
            <person name="Bruemmer F."/>
            <person name="Labrenz M."/>
            <person name="Spormann A.M."/>
            <person name="Op den Camp H."/>
            <person name="Overmann J."/>
            <person name="Amann R."/>
            <person name="Jetten M.S.M."/>
            <person name="Mascher T."/>
            <person name="Medema M.H."/>
            <person name="Devos D.P."/>
            <person name="Kaster A.-K."/>
            <person name="Ovreas L."/>
            <person name="Rohde M."/>
            <person name="Galperin M.Y."/>
            <person name="Jogler C."/>
        </authorList>
    </citation>
    <scope>NUCLEOTIDE SEQUENCE [LARGE SCALE GENOMIC DNA]</scope>
    <source>
        <strain evidence="2 3">OJF2</strain>
    </source>
</reference>
<accession>A0A5B9W242</accession>
<dbReference type="PANTHER" id="PTHR35400:SF3">
    <property type="entry name" value="SLL1072 PROTEIN"/>
    <property type="match status" value="1"/>
</dbReference>
<dbReference type="RefSeq" id="WP_210420547.1">
    <property type="nucleotide sequence ID" value="NZ_CP042997.1"/>
</dbReference>
<dbReference type="KEGG" id="agv:OJF2_32170"/>
<evidence type="ECO:0000313" key="3">
    <source>
        <dbReference type="Proteomes" id="UP000324233"/>
    </source>
</evidence>
<dbReference type="EMBL" id="CP042997">
    <property type="protein sequence ID" value="QEH34676.1"/>
    <property type="molecule type" value="Genomic_DNA"/>
</dbReference>
<dbReference type="InterPro" id="IPR011335">
    <property type="entry name" value="Restrct_endonuc-II-like"/>
</dbReference>
<organism evidence="2 3">
    <name type="scientific">Aquisphaera giovannonii</name>
    <dbReference type="NCBI Taxonomy" id="406548"/>
    <lineage>
        <taxon>Bacteria</taxon>
        <taxon>Pseudomonadati</taxon>
        <taxon>Planctomycetota</taxon>
        <taxon>Planctomycetia</taxon>
        <taxon>Isosphaerales</taxon>
        <taxon>Isosphaeraceae</taxon>
        <taxon>Aquisphaera</taxon>
    </lineage>
</organism>
<keyword evidence="3" id="KW-1185">Reference proteome</keyword>
<gene>
    <name evidence="2" type="ORF">OJF2_32170</name>
</gene>
<proteinExistence type="predicted"/>
<dbReference type="AlphaFoldDB" id="A0A5B9W242"/>